<dbReference type="EMBL" id="FIZX01000001">
    <property type="protein sequence ID" value="CZF80303.1"/>
    <property type="molecule type" value="Genomic_DNA"/>
</dbReference>
<dbReference type="InterPro" id="IPR051012">
    <property type="entry name" value="CellSynth/LPSAsmb/PSIAsmb"/>
</dbReference>
<dbReference type="RefSeq" id="WP_062663003.1">
    <property type="nucleotide sequence ID" value="NZ_FIZX01000001.1"/>
</dbReference>
<reference evidence="4" key="1">
    <citation type="submission" date="2016-02" db="EMBL/GenBank/DDBJ databases">
        <authorList>
            <person name="Rodrigo-Torres Lidia"/>
            <person name="Arahal R.David."/>
        </authorList>
    </citation>
    <scope>NUCLEOTIDE SEQUENCE [LARGE SCALE GENOMIC DNA]</scope>
    <source>
        <strain evidence="4">CECT 9029</strain>
    </source>
</reference>
<evidence type="ECO:0000256" key="2">
    <source>
        <dbReference type="ARBA" id="ARBA00022803"/>
    </source>
</evidence>
<dbReference type="Pfam" id="PF14559">
    <property type="entry name" value="TPR_19"/>
    <property type="match status" value="2"/>
</dbReference>
<evidence type="ECO:0000313" key="3">
    <source>
        <dbReference type="EMBL" id="CZF80303.1"/>
    </source>
</evidence>
<organism evidence="3 4">
    <name type="scientific">Grimontia celer</name>
    <dbReference type="NCBI Taxonomy" id="1796497"/>
    <lineage>
        <taxon>Bacteria</taxon>
        <taxon>Pseudomonadati</taxon>
        <taxon>Pseudomonadota</taxon>
        <taxon>Gammaproteobacteria</taxon>
        <taxon>Vibrionales</taxon>
        <taxon>Vibrionaceae</taxon>
        <taxon>Grimontia</taxon>
    </lineage>
</organism>
<dbReference type="SUPFAM" id="SSF48452">
    <property type="entry name" value="TPR-like"/>
    <property type="match status" value="2"/>
</dbReference>
<evidence type="ECO:0000256" key="1">
    <source>
        <dbReference type="ARBA" id="ARBA00022737"/>
    </source>
</evidence>
<dbReference type="OrthoDB" id="238183at2"/>
<name>A0A128F0I5_9GAMM</name>
<keyword evidence="2" id="KW-0802">TPR repeat</keyword>
<dbReference type="InterPro" id="IPR011990">
    <property type="entry name" value="TPR-like_helical_dom_sf"/>
</dbReference>
<keyword evidence="1" id="KW-0677">Repeat</keyword>
<dbReference type="Proteomes" id="UP000071641">
    <property type="component" value="Unassembled WGS sequence"/>
</dbReference>
<evidence type="ECO:0000313" key="4">
    <source>
        <dbReference type="Proteomes" id="UP000071641"/>
    </source>
</evidence>
<sequence>MNNPSQANESAMTLEQAFEHGVSLYQHQKKREAREVFEQILSHAPDALPVLQVLAVMDSEEGAWQEALKKLDHALTVEPGDASILFDKATLLAQNGMNKDALEIVDALLGVAPDHQELLAMRQQLTAAIGKLGESRRTAKQMNQVASQKNAAMDAEVLETLSLANQMVASGNLDQAKQLFNAVISVAGDNPSALLGLAKLYMGEENFGLARQNLLRAFDEDTSEKEIVVLLSHSAIKIEDFKAARDHARFGLNAWPAEPLFCRLIVLSYEKEENWLEAYRQAKTFIKQYPTDTDLLNRLATASFQLLRTRHNFTPAAILECQQHIQQAAGVANEENKLRLSTYLAEVLWYKGEAKASKALLEDYISKYPDDVEAGFNVSFVYRTLGEWENYYRANELGLTCHRRLRYSGNMPQWNLERPKDDVVLVMPEQGVGDEILYFHNLAMVLENTQKVYVACDPRLESVLNRAYPEAIMVPIKRIEGEDIHIPEEVMNDITSWVAGGSLAGICFEKHGRHVYQSGYVNLPEDTKAHWQSKLTEVRHQHAEKKLIGICWRSGLAAATRNIHYLIAEEVAHLVKQFPDAVFINLQYGDCSKELNKIEKLSGIRVLQLEGLDLRDDFDGTAAVIKGLDAVITAGTAVHRLTTAVGTPCHVFFAGTEESDFNQPESLYCDIEFGYFYPPMLENKYPLLESIARHIQAS</sequence>
<accession>A0A128F0I5</accession>
<dbReference type="SMART" id="SM00028">
    <property type="entry name" value="TPR"/>
    <property type="match status" value="5"/>
</dbReference>
<dbReference type="PANTHER" id="PTHR45586:SF1">
    <property type="entry name" value="LIPOPOLYSACCHARIDE ASSEMBLY PROTEIN B"/>
    <property type="match status" value="1"/>
</dbReference>
<protein>
    <submittedName>
        <fullName evidence="3">Tetratricopeptide repeat protein</fullName>
    </submittedName>
</protein>
<dbReference type="SUPFAM" id="SSF53756">
    <property type="entry name" value="UDP-Glycosyltransferase/glycogen phosphorylase"/>
    <property type="match status" value="1"/>
</dbReference>
<dbReference type="AlphaFoldDB" id="A0A128F0I5"/>
<keyword evidence="4" id="KW-1185">Reference proteome</keyword>
<dbReference type="PANTHER" id="PTHR45586">
    <property type="entry name" value="TPR REPEAT-CONTAINING PROTEIN PA4667"/>
    <property type="match status" value="1"/>
</dbReference>
<dbReference type="InterPro" id="IPR019734">
    <property type="entry name" value="TPR_rpt"/>
</dbReference>
<dbReference type="STRING" id="1796497.GCE9029_01989"/>
<proteinExistence type="predicted"/>
<dbReference type="Gene3D" id="1.25.40.10">
    <property type="entry name" value="Tetratricopeptide repeat domain"/>
    <property type="match status" value="2"/>
</dbReference>
<gene>
    <name evidence="3" type="ORF">GCE9029_01989</name>
</gene>